<dbReference type="GO" id="GO:0008654">
    <property type="term" value="P:phospholipid biosynthetic process"/>
    <property type="evidence" value="ECO:0007669"/>
    <property type="project" value="InterPro"/>
</dbReference>
<dbReference type="Pfam" id="PF01066">
    <property type="entry name" value="CDP-OH_P_transf"/>
    <property type="match status" value="1"/>
</dbReference>
<keyword evidence="3" id="KW-1185">Reference proteome</keyword>
<sequence length="201" mass="21166">MLRYLVDPANAMTATGIVISSAAVYAALLGHVELATAFGLWAMLADQFDGIIAKRTRHRPEDVGKIGKSLDGFSDIIYGAVLPTIILMTIADYSIVTLVLGAALLLAGALRLSYFSNFGLCGGAFTGLPLSYDLPIMAILLLARPHIGDSAFTPLVLGLFGVLACFHVAPVRVPAPRGTMYVGITAFCLAASITLIQRGLQ</sequence>
<feature type="transmembrane region" description="Helical" evidence="1">
    <location>
        <begin position="12"/>
        <end position="32"/>
    </location>
</feature>
<dbReference type="InterPro" id="IPR043130">
    <property type="entry name" value="CDP-OH_PTrfase_TM_dom"/>
</dbReference>
<organism evidence="2 3">
    <name type="scientific">Bradyrhizobium macuxiense</name>
    <dbReference type="NCBI Taxonomy" id="1755647"/>
    <lineage>
        <taxon>Bacteria</taxon>
        <taxon>Pseudomonadati</taxon>
        <taxon>Pseudomonadota</taxon>
        <taxon>Alphaproteobacteria</taxon>
        <taxon>Hyphomicrobiales</taxon>
        <taxon>Nitrobacteraceae</taxon>
        <taxon>Bradyrhizobium</taxon>
    </lineage>
</organism>
<evidence type="ECO:0000256" key="1">
    <source>
        <dbReference type="SAM" id="Phobius"/>
    </source>
</evidence>
<dbReference type="AlphaFoldDB" id="A0A109JUE9"/>
<reference evidence="2 3" key="1">
    <citation type="submission" date="2015-11" db="EMBL/GenBank/DDBJ databases">
        <title>Draft Genome Sequence of the Strain BR 10303 (Bradyrhizobium sp.) isolated from nodules of Centrolobium paraense.</title>
        <authorList>
            <person name="Zelli J.E."/>
            <person name="Simoes-Araujo J.L."/>
            <person name="Barauna A.C."/>
            <person name="Silva K."/>
        </authorList>
    </citation>
    <scope>NUCLEOTIDE SEQUENCE [LARGE SCALE GENOMIC DNA]</scope>
    <source>
        <strain evidence="2 3">BR 10303</strain>
    </source>
</reference>
<feature type="transmembrane region" description="Helical" evidence="1">
    <location>
        <begin position="152"/>
        <end position="169"/>
    </location>
</feature>
<dbReference type="EMBL" id="LNCU01000064">
    <property type="protein sequence ID" value="KWV55228.1"/>
    <property type="molecule type" value="Genomic_DNA"/>
</dbReference>
<accession>A0A109JUE9</accession>
<gene>
    <name evidence="2" type="ORF">AS156_06040</name>
</gene>
<evidence type="ECO:0000313" key="2">
    <source>
        <dbReference type="EMBL" id="KWV55228.1"/>
    </source>
</evidence>
<dbReference type="GO" id="GO:0016780">
    <property type="term" value="F:phosphotransferase activity, for other substituted phosphate groups"/>
    <property type="evidence" value="ECO:0007669"/>
    <property type="project" value="InterPro"/>
</dbReference>
<keyword evidence="1" id="KW-0472">Membrane</keyword>
<feature type="transmembrane region" description="Helical" evidence="1">
    <location>
        <begin position="181"/>
        <end position="200"/>
    </location>
</feature>
<protein>
    <recommendedName>
        <fullName evidence="4">CDP-diacylglycerol--serine O-phosphatidyltransferase</fullName>
    </recommendedName>
</protein>
<dbReference type="OrthoDB" id="9777147at2"/>
<feature type="transmembrane region" description="Helical" evidence="1">
    <location>
        <begin position="76"/>
        <end position="107"/>
    </location>
</feature>
<dbReference type="Gene3D" id="1.20.120.1760">
    <property type="match status" value="1"/>
</dbReference>
<dbReference type="Proteomes" id="UP000057737">
    <property type="component" value="Unassembled WGS sequence"/>
</dbReference>
<evidence type="ECO:0008006" key="4">
    <source>
        <dbReference type="Google" id="ProtNLM"/>
    </source>
</evidence>
<keyword evidence="1" id="KW-0812">Transmembrane</keyword>
<evidence type="ECO:0000313" key="3">
    <source>
        <dbReference type="Proteomes" id="UP000057737"/>
    </source>
</evidence>
<name>A0A109JUE9_9BRAD</name>
<keyword evidence="1" id="KW-1133">Transmembrane helix</keyword>
<comment type="caution">
    <text evidence="2">The sequence shown here is derived from an EMBL/GenBank/DDBJ whole genome shotgun (WGS) entry which is preliminary data.</text>
</comment>
<dbReference type="GO" id="GO:0016020">
    <property type="term" value="C:membrane"/>
    <property type="evidence" value="ECO:0007669"/>
    <property type="project" value="InterPro"/>
</dbReference>
<feature type="transmembrane region" description="Helical" evidence="1">
    <location>
        <begin position="114"/>
        <end position="132"/>
    </location>
</feature>
<dbReference type="InterPro" id="IPR000462">
    <property type="entry name" value="CDP-OH_P_trans"/>
</dbReference>
<proteinExistence type="predicted"/>